<accession>A0A916NNG9</accession>
<dbReference type="EMBL" id="CAJRAF010000002">
    <property type="protein sequence ID" value="CAG5012597.1"/>
    <property type="molecule type" value="Genomic_DNA"/>
</dbReference>
<dbReference type="Proteomes" id="UP000680038">
    <property type="component" value="Unassembled WGS sequence"/>
</dbReference>
<comment type="caution">
    <text evidence="1">The sequence shown here is derived from an EMBL/GenBank/DDBJ whole genome shotgun (WGS) entry which is preliminary data.</text>
</comment>
<reference evidence="1" key="1">
    <citation type="submission" date="2021-04" db="EMBL/GenBank/DDBJ databases">
        <authorList>
            <person name="Rodrigo-Torres L."/>
            <person name="Arahal R. D."/>
            <person name="Lucena T."/>
        </authorList>
    </citation>
    <scope>NUCLEOTIDE SEQUENCE</scope>
    <source>
        <strain evidence="1">CECT 9275</strain>
    </source>
</reference>
<evidence type="ECO:0000313" key="2">
    <source>
        <dbReference type="Proteomes" id="UP000680038"/>
    </source>
</evidence>
<organism evidence="1 2">
    <name type="scientific">Dyadobacter helix</name>
    <dbReference type="NCBI Taxonomy" id="2822344"/>
    <lineage>
        <taxon>Bacteria</taxon>
        <taxon>Pseudomonadati</taxon>
        <taxon>Bacteroidota</taxon>
        <taxon>Cytophagia</taxon>
        <taxon>Cytophagales</taxon>
        <taxon>Spirosomataceae</taxon>
        <taxon>Dyadobacter</taxon>
    </lineage>
</organism>
<dbReference type="AlphaFoldDB" id="A0A916NNG9"/>
<sequence>MFEKFPDSFKDAVNPTSNKPAAKRYNQAIILLLNPNLRSHWFTRCSWKILLQRSEDGSAENLTIVKKHHLLSPLIRLKDTWLMPR</sequence>
<proteinExistence type="predicted"/>
<keyword evidence="2" id="KW-1185">Reference proteome</keyword>
<gene>
    <name evidence="1" type="ORF">DYBT9275_05208</name>
</gene>
<name>A0A916NNG9_9BACT</name>
<evidence type="ECO:0000313" key="1">
    <source>
        <dbReference type="EMBL" id="CAG5012597.1"/>
    </source>
</evidence>
<protein>
    <submittedName>
        <fullName evidence="1">Uncharacterized protein</fullName>
    </submittedName>
</protein>